<accession>A0ABR6Y5I3</accession>
<comment type="caution">
    <text evidence="2">The sequence shown here is derived from an EMBL/GenBank/DDBJ whole genome shotgun (WGS) entry which is preliminary data.</text>
</comment>
<protein>
    <recommendedName>
        <fullName evidence="4">CarboxypepD_reg-like domain-containing protein</fullName>
    </recommendedName>
</protein>
<feature type="chain" id="PRO_5045085449" description="CarboxypepD_reg-like domain-containing protein" evidence="1">
    <location>
        <begin position="20"/>
        <end position="253"/>
    </location>
</feature>
<proteinExistence type="predicted"/>
<dbReference type="Proteomes" id="UP000607435">
    <property type="component" value="Unassembled WGS sequence"/>
</dbReference>
<keyword evidence="1" id="KW-0732">Signal</keyword>
<feature type="signal peptide" evidence="1">
    <location>
        <begin position="1"/>
        <end position="19"/>
    </location>
</feature>
<evidence type="ECO:0000256" key="1">
    <source>
        <dbReference type="SAM" id="SignalP"/>
    </source>
</evidence>
<keyword evidence="3" id="KW-1185">Reference proteome</keyword>
<evidence type="ECO:0000313" key="3">
    <source>
        <dbReference type="Proteomes" id="UP000607435"/>
    </source>
</evidence>
<evidence type="ECO:0000313" key="2">
    <source>
        <dbReference type="EMBL" id="MBC3847982.1"/>
    </source>
</evidence>
<evidence type="ECO:0008006" key="4">
    <source>
        <dbReference type="Google" id="ProtNLM"/>
    </source>
</evidence>
<gene>
    <name evidence="2" type="ORF">H6H04_16425</name>
</gene>
<dbReference type="EMBL" id="JACOME010000008">
    <property type="protein sequence ID" value="MBC3847982.1"/>
    <property type="molecule type" value="Genomic_DNA"/>
</dbReference>
<organism evidence="2 3">
    <name type="scientific">Winogradskyella echinorum</name>
    <dbReference type="NCBI Taxonomy" id="538189"/>
    <lineage>
        <taxon>Bacteria</taxon>
        <taxon>Pseudomonadati</taxon>
        <taxon>Bacteroidota</taxon>
        <taxon>Flavobacteriia</taxon>
        <taxon>Flavobacteriales</taxon>
        <taxon>Flavobacteriaceae</taxon>
        <taxon>Winogradskyella</taxon>
    </lineage>
</organism>
<dbReference type="RefSeq" id="WP_186847084.1">
    <property type="nucleotide sequence ID" value="NZ_JACOME010000008.1"/>
</dbReference>
<reference evidence="2 3" key="1">
    <citation type="submission" date="2020-08" db="EMBL/GenBank/DDBJ databases">
        <title>Winogradskyella ouciana sp. nov., isolated from the hadal seawater of the Mariana Trench.</title>
        <authorList>
            <person name="He X."/>
        </authorList>
    </citation>
    <scope>NUCLEOTIDE SEQUENCE [LARGE SCALE GENOMIC DNA]</scope>
    <source>
        <strain evidence="2 3">KCTC 22026</strain>
    </source>
</reference>
<sequence>MRQLLIFIAFISVPMLISAQTLRGKVYDSTSTAKSVKVFNDTQNRITATNDKGEFTIVAKVNDTILFESVFYHPKVVILKPYHFEDIAVFELKKVVNTLDEVEIVAEPEQPVFEIETYNSELQNLIKEDIKNNPQLYAPSTSNYGVDFVYLFRKLFSIIKKKKKKPEEIAITYDQLKKLIDNDTFFNSDLLTKDLKIPNDRVYLFLEFCSAKQINPVLLQKEKKMQLLEELVLSSQLFLILLEEYDEDSIIKD</sequence>
<name>A0ABR6Y5I3_9FLAO</name>